<keyword evidence="1" id="KW-0812">Transmembrane</keyword>
<name>A0ABW0HEI8_9HYPH</name>
<reference evidence="4" key="1">
    <citation type="journal article" date="2019" name="Int. J. Syst. Evol. Microbiol.">
        <title>The Global Catalogue of Microorganisms (GCM) 10K type strain sequencing project: providing services to taxonomists for standard genome sequencing and annotation.</title>
        <authorList>
            <consortium name="The Broad Institute Genomics Platform"/>
            <consortium name="The Broad Institute Genome Sequencing Center for Infectious Disease"/>
            <person name="Wu L."/>
            <person name="Ma J."/>
        </authorList>
    </citation>
    <scope>NUCLEOTIDE SEQUENCE [LARGE SCALE GENOMIC DNA]</scope>
    <source>
        <strain evidence="4">CGMCC 1.16326</strain>
    </source>
</reference>
<evidence type="ECO:0000256" key="1">
    <source>
        <dbReference type="SAM" id="Phobius"/>
    </source>
</evidence>
<dbReference type="RefSeq" id="WP_291672803.1">
    <property type="nucleotide sequence ID" value="NZ_JBHSLV010000030.1"/>
</dbReference>
<sequence length="154" mass="15713">MSRSIDRPALIVGLLLLAAAAIVAFDASRQTITSNYGVGPTAMPYVVCAGLAVLGLAHFIVALKDGLPKPEEADGKALLWIIGGLVGLVACIALGGGFIIATAIIFACTARGFGRDALVIDIVIGAVLGTVIYIVFLKLLTLSLPTGPLEALLS</sequence>
<gene>
    <name evidence="3" type="ORF">ACFPPC_17095</name>
</gene>
<evidence type="ECO:0000313" key="3">
    <source>
        <dbReference type="EMBL" id="MFC5394359.1"/>
    </source>
</evidence>
<evidence type="ECO:0000313" key="4">
    <source>
        <dbReference type="Proteomes" id="UP001596104"/>
    </source>
</evidence>
<proteinExistence type="predicted"/>
<comment type="caution">
    <text evidence="3">The sequence shown here is derived from an EMBL/GenBank/DDBJ whole genome shotgun (WGS) entry which is preliminary data.</text>
</comment>
<evidence type="ECO:0000259" key="2">
    <source>
        <dbReference type="Pfam" id="PF07331"/>
    </source>
</evidence>
<feature type="transmembrane region" description="Helical" evidence="1">
    <location>
        <begin position="118"/>
        <end position="140"/>
    </location>
</feature>
<feature type="transmembrane region" description="Helical" evidence="1">
    <location>
        <begin position="43"/>
        <end position="65"/>
    </location>
</feature>
<dbReference type="Proteomes" id="UP001596104">
    <property type="component" value="Unassembled WGS sequence"/>
</dbReference>
<dbReference type="EMBL" id="JBHSLV010000030">
    <property type="protein sequence ID" value="MFC5394359.1"/>
    <property type="molecule type" value="Genomic_DNA"/>
</dbReference>
<dbReference type="InterPro" id="IPR009936">
    <property type="entry name" value="DUF1468"/>
</dbReference>
<protein>
    <submittedName>
        <fullName evidence="3">Tripartite tricarboxylate transporter TctB family protein</fullName>
    </submittedName>
</protein>
<accession>A0ABW0HEI8</accession>
<keyword evidence="4" id="KW-1185">Reference proteome</keyword>
<keyword evidence="1" id="KW-0472">Membrane</keyword>
<keyword evidence="1" id="KW-1133">Transmembrane helix</keyword>
<feature type="domain" description="DUF1468" evidence="2">
    <location>
        <begin position="11"/>
        <end position="145"/>
    </location>
</feature>
<feature type="transmembrane region" description="Helical" evidence="1">
    <location>
        <begin position="77"/>
        <end position="106"/>
    </location>
</feature>
<dbReference type="Pfam" id="PF07331">
    <property type="entry name" value="TctB"/>
    <property type="match status" value="1"/>
</dbReference>
<organism evidence="3 4">
    <name type="scientific">Bosea vestrisii</name>
    <dbReference type="NCBI Taxonomy" id="151416"/>
    <lineage>
        <taxon>Bacteria</taxon>
        <taxon>Pseudomonadati</taxon>
        <taxon>Pseudomonadota</taxon>
        <taxon>Alphaproteobacteria</taxon>
        <taxon>Hyphomicrobiales</taxon>
        <taxon>Boseaceae</taxon>
        <taxon>Bosea</taxon>
    </lineage>
</organism>